<organism evidence="6 7">
    <name type="scientific">Chiayiivirga flava</name>
    <dbReference type="NCBI Taxonomy" id="659595"/>
    <lineage>
        <taxon>Bacteria</taxon>
        <taxon>Pseudomonadati</taxon>
        <taxon>Pseudomonadota</taxon>
        <taxon>Gammaproteobacteria</taxon>
        <taxon>Lysobacterales</taxon>
        <taxon>Lysobacteraceae</taxon>
        <taxon>Chiayiivirga</taxon>
    </lineage>
</organism>
<keyword evidence="7" id="KW-1185">Reference proteome</keyword>
<feature type="transmembrane region" description="Helical" evidence="2">
    <location>
        <begin position="389"/>
        <end position="409"/>
    </location>
</feature>
<feature type="transmembrane region" description="Helical" evidence="2">
    <location>
        <begin position="234"/>
        <end position="256"/>
    </location>
</feature>
<gene>
    <name evidence="6" type="ORF">HNQ52_001773</name>
</gene>
<proteinExistence type="predicted"/>
<feature type="signal peptide" evidence="3">
    <location>
        <begin position="1"/>
        <end position="21"/>
    </location>
</feature>
<sequence length="577" mass="62067">MTAHVRALLWLTLFVCGGAPAQERILSFDSHVRMAADGSLDVRETIAVRAEGDNIRRGIYRDFPTRYKDANGQRFVVDFEVLSLQRNGVPEPYFTQNRSNGVRVNFGDDDFLPVPAEHVYELRYRTTRQIGFFDDHDELYWNATGHGWAFPIERASARIDLPVATDDLRTDEYTGAAGSRAGAARVVRNADGATWTLERALAPGEGMTVVLGFPKGIVAPPSEAQRMRWMLRDLAGPIVIGLAFVLMLLGYIAVWLKIGRDPPRGTVVALYDPPPGHTPAGLRYLRRQAYDNVCFSSDIVALAVAGHLRIEREEGGLLSKDTWTLQRRPDAAPATALSPHRALAEGLFPGRGETLELKTENAARLSAAKSKHAKALRAQYVPSHFRGNYVWSILGIPYAFAAFVVAAVLSRGNDLGIVLAILGMLLMLVLVVVFAFLLRRRTPQGRALLDRIEGLRLYLGVAERDELARLDVPEPALDADRYQALLPFALALDVEAAWTRRFTAAVGAAGVEAAARSAHWVGGSAFARDGFAGIGHALSSDFSSQVASAASPPGSSSGGGGGGFSGGGGGGGGGGGR</sequence>
<comment type="caution">
    <text evidence="6">The sequence shown here is derived from an EMBL/GenBank/DDBJ whole genome shotgun (WGS) entry which is preliminary data.</text>
</comment>
<dbReference type="Pfam" id="PF09972">
    <property type="entry name" value="DUF2207"/>
    <property type="match status" value="1"/>
</dbReference>
<feature type="domain" description="Predicted membrane protein YciQ-like C-terminal" evidence="5">
    <location>
        <begin position="271"/>
        <end position="502"/>
    </location>
</feature>
<keyword evidence="2" id="KW-1133">Transmembrane helix</keyword>
<accession>A0A7W8D7S3</accession>
<evidence type="ECO:0000313" key="7">
    <source>
        <dbReference type="Proteomes" id="UP000521199"/>
    </source>
</evidence>
<name>A0A7W8D7S3_9GAMM</name>
<feature type="compositionally biased region" description="Gly residues" evidence="1">
    <location>
        <begin position="556"/>
        <end position="577"/>
    </location>
</feature>
<feature type="chain" id="PRO_5031114335" evidence="3">
    <location>
        <begin position="22"/>
        <end position="577"/>
    </location>
</feature>
<dbReference type="InterPro" id="IPR048389">
    <property type="entry name" value="YciQ-like_C"/>
</dbReference>
<keyword evidence="2" id="KW-0812">Transmembrane</keyword>
<keyword evidence="2" id="KW-0472">Membrane</keyword>
<evidence type="ECO:0000259" key="4">
    <source>
        <dbReference type="Pfam" id="PF09972"/>
    </source>
</evidence>
<evidence type="ECO:0000259" key="5">
    <source>
        <dbReference type="Pfam" id="PF20990"/>
    </source>
</evidence>
<evidence type="ECO:0000256" key="3">
    <source>
        <dbReference type="SAM" id="SignalP"/>
    </source>
</evidence>
<evidence type="ECO:0000256" key="2">
    <source>
        <dbReference type="SAM" id="Phobius"/>
    </source>
</evidence>
<dbReference type="RefSeq" id="WP_183960773.1">
    <property type="nucleotide sequence ID" value="NZ_JACHHP010000003.1"/>
</dbReference>
<protein>
    <submittedName>
        <fullName evidence="6">Putative membrane protein YgcG</fullName>
    </submittedName>
</protein>
<evidence type="ECO:0000313" key="6">
    <source>
        <dbReference type="EMBL" id="MBB5208231.1"/>
    </source>
</evidence>
<dbReference type="AlphaFoldDB" id="A0A7W8D7S3"/>
<dbReference type="Pfam" id="PF20990">
    <property type="entry name" value="DUF2207_C"/>
    <property type="match status" value="1"/>
</dbReference>
<reference evidence="6 7" key="1">
    <citation type="submission" date="2020-08" db="EMBL/GenBank/DDBJ databases">
        <title>Genomic Encyclopedia of Type Strains, Phase IV (KMG-IV): sequencing the most valuable type-strain genomes for metagenomic binning, comparative biology and taxonomic classification.</title>
        <authorList>
            <person name="Goeker M."/>
        </authorList>
    </citation>
    <scope>NUCLEOTIDE SEQUENCE [LARGE SCALE GENOMIC DNA]</scope>
    <source>
        <strain evidence="6 7">DSM 24163</strain>
    </source>
</reference>
<feature type="region of interest" description="Disordered" evidence="1">
    <location>
        <begin position="546"/>
        <end position="577"/>
    </location>
</feature>
<evidence type="ECO:0000256" key="1">
    <source>
        <dbReference type="SAM" id="MobiDB-lite"/>
    </source>
</evidence>
<feature type="domain" description="DUF2207" evidence="4">
    <location>
        <begin position="24"/>
        <end position="213"/>
    </location>
</feature>
<dbReference type="InterPro" id="IPR018702">
    <property type="entry name" value="DUF2207"/>
</dbReference>
<keyword evidence="3" id="KW-0732">Signal</keyword>
<dbReference type="Proteomes" id="UP000521199">
    <property type="component" value="Unassembled WGS sequence"/>
</dbReference>
<feature type="transmembrane region" description="Helical" evidence="2">
    <location>
        <begin position="415"/>
        <end position="438"/>
    </location>
</feature>
<dbReference type="EMBL" id="JACHHP010000003">
    <property type="protein sequence ID" value="MBB5208231.1"/>
    <property type="molecule type" value="Genomic_DNA"/>
</dbReference>